<dbReference type="Proteomes" id="UP000515908">
    <property type="component" value="Chromosome 04"/>
</dbReference>
<evidence type="ECO:0000313" key="1">
    <source>
        <dbReference type="EMBL" id="CAD2214965.1"/>
    </source>
</evidence>
<keyword evidence="2" id="KW-1185">Reference proteome</keyword>
<sequence length="384" mass="42819">MSCIFRSDEERQVFLTQVDHVFLAIRGDAKFSSIYQQSFTPPNSVLREIEVRLTEVRARAMSTTVTTEADGRDDYDCLERFDYQRWTEKGGPLRGTHSTEGTSFTLHLSEESVLKVFELICCSPEASETVTSVALSALIALAELESFFTPKGVEAVIEIAYKTRSEITDMRAFEVLLYRINVLLLACVQHPNAANCNEKLYITVLNHVLTTYFEASSSPLLRRTAEAAVETTVRVFFERQMSRADSSEGAALVEFVGQMVRGEILGFQSDGNHITKNDPEVLESLQKAQRNSSEVFGEVPAIQLAGLRLATTIVTLLLKQLRTEEGRHRISNVLVSAVQDVLARALLIAGVKCDHVVVLSEVVHVTKLFSNAKLSFLLRKCTTF</sequence>
<gene>
    <name evidence="1" type="ORF">ADEAN_000241800</name>
</gene>
<proteinExistence type="predicted"/>
<evidence type="ECO:0000313" key="2">
    <source>
        <dbReference type="Proteomes" id="UP000515908"/>
    </source>
</evidence>
<accession>A0A7G2C640</accession>
<reference evidence="1 2" key="1">
    <citation type="submission" date="2020-08" db="EMBL/GenBank/DDBJ databases">
        <authorList>
            <person name="Newling K."/>
            <person name="Davey J."/>
            <person name="Forrester S."/>
        </authorList>
    </citation>
    <scope>NUCLEOTIDE SEQUENCE [LARGE SCALE GENOMIC DNA]</scope>
    <source>
        <strain evidence="2">Crithidia deanei Carvalho (ATCC PRA-265)</strain>
    </source>
</reference>
<dbReference type="VEuPathDB" id="TriTrypDB:ADEAN_000241800"/>
<dbReference type="AlphaFoldDB" id="A0A7G2C640"/>
<name>A0A7G2C640_9TRYP</name>
<dbReference type="EMBL" id="LR877148">
    <property type="protein sequence ID" value="CAD2214965.1"/>
    <property type="molecule type" value="Genomic_DNA"/>
</dbReference>
<organism evidence="1 2">
    <name type="scientific">Angomonas deanei</name>
    <dbReference type="NCBI Taxonomy" id="59799"/>
    <lineage>
        <taxon>Eukaryota</taxon>
        <taxon>Discoba</taxon>
        <taxon>Euglenozoa</taxon>
        <taxon>Kinetoplastea</taxon>
        <taxon>Metakinetoplastina</taxon>
        <taxon>Trypanosomatida</taxon>
        <taxon>Trypanosomatidae</taxon>
        <taxon>Strigomonadinae</taxon>
        <taxon>Angomonas</taxon>
    </lineage>
</organism>
<protein>
    <submittedName>
        <fullName evidence="1">Uncharacterized protein</fullName>
    </submittedName>
</protein>